<keyword evidence="2" id="KW-1133">Transmembrane helix</keyword>
<dbReference type="AlphaFoldDB" id="A0A5A7RBK6"/>
<dbReference type="OrthoDB" id="912775at2759"/>
<feature type="transmembrane region" description="Helical" evidence="2">
    <location>
        <begin position="65"/>
        <end position="85"/>
    </location>
</feature>
<evidence type="ECO:0000256" key="1">
    <source>
        <dbReference type="SAM" id="Coils"/>
    </source>
</evidence>
<name>A0A5A7RBK6_STRAF</name>
<keyword evidence="1" id="KW-0175">Coiled coil</keyword>
<protein>
    <submittedName>
        <fullName evidence="3">Polyketide synthase</fullName>
    </submittedName>
</protein>
<proteinExistence type="predicted"/>
<comment type="caution">
    <text evidence="3">The sequence shown here is derived from an EMBL/GenBank/DDBJ whole genome shotgun (WGS) entry which is preliminary data.</text>
</comment>
<evidence type="ECO:0000256" key="2">
    <source>
        <dbReference type="SAM" id="Phobius"/>
    </source>
</evidence>
<reference evidence="4" key="1">
    <citation type="journal article" date="2019" name="Curr. Biol.">
        <title>Genome Sequence of Striga asiatica Provides Insight into the Evolution of Plant Parasitism.</title>
        <authorList>
            <person name="Yoshida S."/>
            <person name="Kim S."/>
            <person name="Wafula E.K."/>
            <person name="Tanskanen J."/>
            <person name="Kim Y.M."/>
            <person name="Honaas L."/>
            <person name="Yang Z."/>
            <person name="Spallek T."/>
            <person name="Conn C.E."/>
            <person name="Ichihashi Y."/>
            <person name="Cheong K."/>
            <person name="Cui S."/>
            <person name="Der J.P."/>
            <person name="Gundlach H."/>
            <person name="Jiao Y."/>
            <person name="Hori C."/>
            <person name="Ishida J.K."/>
            <person name="Kasahara H."/>
            <person name="Kiba T."/>
            <person name="Kim M.S."/>
            <person name="Koo N."/>
            <person name="Laohavisit A."/>
            <person name="Lee Y.H."/>
            <person name="Lumba S."/>
            <person name="McCourt P."/>
            <person name="Mortimer J.C."/>
            <person name="Mutuku J.M."/>
            <person name="Nomura T."/>
            <person name="Sasaki-Sekimoto Y."/>
            <person name="Seto Y."/>
            <person name="Wang Y."/>
            <person name="Wakatake T."/>
            <person name="Sakakibara H."/>
            <person name="Demura T."/>
            <person name="Yamaguchi S."/>
            <person name="Yoneyama K."/>
            <person name="Manabe R.I."/>
            <person name="Nelson D.C."/>
            <person name="Schulman A.H."/>
            <person name="Timko M.P."/>
            <person name="dePamphilis C.W."/>
            <person name="Choi D."/>
            <person name="Shirasu K."/>
        </authorList>
    </citation>
    <scope>NUCLEOTIDE SEQUENCE [LARGE SCALE GENOMIC DNA]</scope>
    <source>
        <strain evidence="4">cv. UVA1</strain>
    </source>
</reference>
<dbReference type="EMBL" id="BKCP01011625">
    <property type="protein sequence ID" value="GER55085.1"/>
    <property type="molecule type" value="Genomic_DNA"/>
</dbReference>
<keyword evidence="2" id="KW-0812">Transmembrane</keyword>
<keyword evidence="4" id="KW-1185">Reference proteome</keyword>
<gene>
    <name evidence="3" type="ORF">STAS_32728</name>
</gene>
<dbReference type="Proteomes" id="UP000325081">
    <property type="component" value="Unassembled WGS sequence"/>
</dbReference>
<accession>A0A5A7RBK6</accession>
<evidence type="ECO:0000313" key="4">
    <source>
        <dbReference type="Proteomes" id="UP000325081"/>
    </source>
</evidence>
<organism evidence="3 4">
    <name type="scientific">Striga asiatica</name>
    <name type="common">Asiatic witchweed</name>
    <name type="synonym">Buchnera asiatica</name>
    <dbReference type="NCBI Taxonomy" id="4170"/>
    <lineage>
        <taxon>Eukaryota</taxon>
        <taxon>Viridiplantae</taxon>
        <taxon>Streptophyta</taxon>
        <taxon>Embryophyta</taxon>
        <taxon>Tracheophyta</taxon>
        <taxon>Spermatophyta</taxon>
        <taxon>Magnoliopsida</taxon>
        <taxon>eudicotyledons</taxon>
        <taxon>Gunneridae</taxon>
        <taxon>Pentapetalae</taxon>
        <taxon>asterids</taxon>
        <taxon>lamiids</taxon>
        <taxon>Lamiales</taxon>
        <taxon>Orobanchaceae</taxon>
        <taxon>Buchnereae</taxon>
        <taxon>Striga</taxon>
    </lineage>
</organism>
<keyword evidence="2" id="KW-0472">Membrane</keyword>
<evidence type="ECO:0000313" key="3">
    <source>
        <dbReference type="EMBL" id="GER55085.1"/>
    </source>
</evidence>
<sequence>MKSGYLSLKLGFLSKTGGCKFFEWEEPPMCRRSMAIIPGLIRKVNVMEAENEKLKKRLEMMKRTCIVMVVAFVVFQLLSCFMKGWREPAFLWIRILLTEVATIGYV</sequence>
<feature type="coiled-coil region" evidence="1">
    <location>
        <begin position="37"/>
        <end position="64"/>
    </location>
</feature>